<proteinExistence type="predicted"/>
<protein>
    <submittedName>
        <fullName evidence="1">Uncharacterized protein</fullName>
    </submittedName>
</protein>
<name>A0ABT0X8W5_9ACTN</name>
<accession>A0ABT0X8W5</accession>
<organism evidence="1 2">
    <name type="scientific">Streptomyces meridianus</name>
    <dbReference type="NCBI Taxonomy" id="2938945"/>
    <lineage>
        <taxon>Bacteria</taxon>
        <taxon>Bacillati</taxon>
        <taxon>Actinomycetota</taxon>
        <taxon>Actinomycetes</taxon>
        <taxon>Kitasatosporales</taxon>
        <taxon>Streptomycetaceae</taxon>
        <taxon>Streptomyces</taxon>
    </lineage>
</organism>
<reference evidence="1" key="1">
    <citation type="journal article" date="2023" name="Int. J. Syst. Evol. Microbiol.">
        <title>Streptomyces meridianus sp. nov. isolated from brackish water of the Tagus estuary in Alcochete, Portugal.</title>
        <authorList>
            <person name="Santos J.D.N."/>
            <person name="Klimek D."/>
            <person name="Calusinska M."/>
            <person name="Lobo Da Cunha A."/>
            <person name="Catita J."/>
            <person name="Goncalves H."/>
            <person name="Gonzalez I."/>
            <person name="Reyes F."/>
            <person name="Lage O.M."/>
        </authorList>
    </citation>
    <scope>NUCLEOTIDE SEQUENCE</scope>
    <source>
        <strain evidence="1">MTZ3.1</strain>
    </source>
</reference>
<evidence type="ECO:0000313" key="1">
    <source>
        <dbReference type="EMBL" id="MCM2578980.1"/>
    </source>
</evidence>
<dbReference type="Proteomes" id="UP001167160">
    <property type="component" value="Unassembled WGS sequence"/>
</dbReference>
<sequence length="72" mass="7962">MIGDVLSRFLEVLPPADREWVQAQPGEHQQRMAGQWALAGSRLVRPDVFGAGLTRSPQHAALDIVALYRLTP</sequence>
<gene>
    <name evidence="1" type="ORF">M1E25_16735</name>
</gene>
<comment type="caution">
    <text evidence="1">The sequence shown here is derived from an EMBL/GenBank/DDBJ whole genome shotgun (WGS) entry which is preliminary data.</text>
</comment>
<keyword evidence="2" id="KW-1185">Reference proteome</keyword>
<dbReference type="EMBL" id="JAMQGM010000036">
    <property type="protein sequence ID" value="MCM2578980.1"/>
    <property type="molecule type" value="Genomic_DNA"/>
</dbReference>
<evidence type="ECO:0000313" key="2">
    <source>
        <dbReference type="Proteomes" id="UP001167160"/>
    </source>
</evidence>
<dbReference type="RefSeq" id="WP_251416268.1">
    <property type="nucleotide sequence ID" value="NZ_JAMQGM010000036.1"/>
</dbReference>